<evidence type="ECO:0000313" key="2">
    <source>
        <dbReference type="EMBL" id="MBU3843525.1"/>
    </source>
</evidence>
<protein>
    <submittedName>
        <fullName evidence="2">Uncharacterized protein</fullName>
    </submittedName>
</protein>
<feature type="compositionally biased region" description="Basic and acidic residues" evidence="1">
    <location>
        <begin position="557"/>
        <end position="567"/>
    </location>
</feature>
<reference evidence="2" key="2">
    <citation type="submission" date="2021-04" db="EMBL/GenBank/DDBJ databases">
        <authorList>
            <person name="Gilroy R."/>
        </authorList>
    </citation>
    <scope>NUCLEOTIDE SEQUENCE</scope>
    <source>
        <strain evidence="2">378</strain>
    </source>
</reference>
<sequence length="635" mass="69858">AWMRKELRAAIKDANALASARAQESAPAADAAIAAVEPETVAEAAPVSKSKAQSKKSEGLVVVVCGAWHVPALKDLSRYKVKDDNALLKTLPKPLAKNKVGITWIPWTYGRLSYYSGYGAGINAPGWYHHMFLHPDDDGTLWLTHVASVLRQQGYDISVAHVMEAVRLARTLAALRQLEHPSLAEFNEAVTTVMGMGDDIILRSVASQLVIADRLGTIPSTVPMVPLLADITALQKHLRQPFVAGMKDVVLDLRKPLDLERSIFFHRLRLLGLDWAKEQEVSGQGTFKEGWQLNYRPEHVVVIVEHAVYGNTLVEAVTNYVTTQMREHPDLEFITKTLEQVMACDLPDLVAAMSVRINDLATQTTDLLVLLKTVAPLCSIVRYGNVRKFDFSSVRELLETMLVRIRVGGLLLCCNINDDAARSLKQILVAVNVAIATLNNEACNKIWQEYIAAIQASSKVHPLLSGATTRLMRDHHTMTNELILQALSYYSSVGNTPNEMAFWFEGFLENSGTVLLLDDVLWGLVNDFMCGLDEESFQQILPIMRRTFSTFEQHERTQLGQKAKDFDPEQAQEAGTTGKMAQRGDLPDDSYARPVIGVVAMLLGLNLNPAATMAGNTATAAHAQIAGNATTAAKE</sequence>
<evidence type="ECO:0000256" key="1">
    <source>
        <dbReference type="SAM" id="MobiDB-lite"/>
    </source>
</evidence>
<dbReference type="AlphaFoldDB" id="A0A948TED7"/>
<dbReference type="Proteomes" id="UP000733611">
    <property type="component" value="Unassembled WGS sequence"/>
</dbReference>
<evidence type="ECO:0000313" key="3">
    <source>
        <dbReference type="Proteomes" id="UP000733611"/>
    </source>
</evidence>
<name>A0A948TED7_9GAMM</name>
<organism evidence="2 3">
    <name type="scientific">Candidatus Anaerobiospirillum pullicola</name>
    <dbReference type="NCBI Taxonomy" id="2838451"/>
    <lineage>
        <taxon>Bacteria</taxon>
        <taxon>Pseudomonadati</taxon>
        <taxon>Pseudomonadota</taxon>
        <taxon>Gammaproteobacteria</taxon>
        <taxon>Aeromonadales</taxon>
        <taxon>Succinivibrionaceae</taxon>
        <taxon>Anaerobiospirillum</taxon>
    </lineage>
</organism>
<proteinExistence type="predicted"/>
<feature type="region of interest" description="Disordered" evidence="1">
    <location>
        <begin position="557"/>
        <end position="586"/>
    </location>
</feature>
<dbReference type="Pfam" id="PF18934">
    <property type="entry name" value="DUF5682"/>
    <property type="match status" value="1"/>
</dbReference>
<comment type="caution">
    <text evidence="2">The sequence shown here is derived from an EMBL/GenBank/DDBJ whole genome shotgun (WGS) entry which is preliminary data.</text>
</comment>
<accession>A0A948TED7</accession>
<gene>
    <name evidence="2" type="ORF">H9847_01430</name>
</gene>
<dbReference type="EMBL" id="JAHLFE010000025">
    <property type="protein sequence ID" value="MBU3843525.1"/>
    <property type="molecule type" value="Genomic_DNA"/>
</dbReference>
<feature type="non-terminal residue" evidence="2">
    <location>
        <position position="1"/>
    </location>
</feature>
<dbReference type="InterPro" id="IPR043737">
    <property type="entry name" value="DUF5682"/>
</dbReference>
<reference evidence="2" key="1">
    <citation type="journal article" date="2021" name="PeerJ">
        <title>Extensive microbial diversity within the chicken gut microbiome revealed by metagenomics and culture.</title>
        <authorList>
            <person name="Gilroy R."/>
            <person name="Ravi A."/>
            <person name="Getino M."/>
            <person name="Pursley I."/>
            <person name="Horton D.L."/>
            <person name="Alikhan N.F."/>
            <person name="Baker D."/>
            <person name="Gharbi K."/>
            <person name="Hall N."/>
            <person name="Watson M."/>
            <person name="Adriaenssens E.M."/>
            <person name="Foster-Nyarko E."/>
            <person name="Jarju S."/>
            <person name="Secka A."/>
            <person name="Antonio M."/>
            <person name="Oren A."/>
            <person name="Chaudhuri R.R."/>
            <person name="La Ragione R."/>
            <person name="Hildebrand F."/>
            <person name="Pallen M.J."/>
        </authorList>
    </citation>
    <scope>NUCLEOTIDE SEQUENCE</scope>
    <source>
        <strain evidence="2">378</strain>
    </source>
</reference>